<accession>A0AAV7LG19</accession>
<protein>
    <submittedName>
        <fullName evidence="1">Uncharacterized protein</fullName>
    </submittedName>
</protein>
<dbReference type="EMBL" id="JANPWB010000015">
    <property type="protein sequence ID" value="KAJ1089327.1"/>
    <property type="molecule type" value="Genomic_DNA"/>
</dbReference>
<gene>
    <name evidence="1" type="ORF">NDU88_002478</name>
</gene>
<keyword evidence="2" id="KW-1185">Reference proteome</keyword>
<comment type="caution">
    <text evidence="1">The sequence shown here is derived from an EMBL/GenBank/DDBJ whole genome shotgun (WGS) entry which is preliminary data.</text>
</comment>
<reference evidence="1" key="1">
    <citation type="journal article" date="2022" name="bioRxiv">
        <title>Sequencing and chromosome-scale assembly of the giantPleurodeles waltlgenome.</title>
        <authorList>
            <person name="Brown T."/>
            <person name="Elewa A."/>
            <person name="Iarovenko S."/>
            <person name="Subramanian E."/>
            <person name="Araus A.J."/>
            <person name="Petzold A."/>
            <person name="Susuki M."/>
            <person name="Suzuki K.-i.T."/>
            <person name="Hayashi T."/>
            <person name="Toyoda A."/>
            <person name="Oliveira C."/>
            <person name="Osipova E."/>
            <person name="Leigh N.D."/>
            <person name="Simon A."/>
            <person name="Yun M.H."/>
        </authorList>
    </citation>
    <scope>NUCLEOTIDE SEQUENCE</scope>
    <source>
        <strain evidence="1">20211129_DDA</strain>
        <tissue evidence="1">Liver</tissue>
    </source>
</reference>
<sequence>MVVSLNPDFTLQVQEGRLQYVAGKKQLRELYLEYRMLYPAKLRVEMDWKPFFTDHKKLAQFVKRRVAGSGDRGSEDTDS</sequence>
<dbReference type="AlphaFoldDB" id="A0AAV7LG19"/>
<organism evidence="1 2">
    <name type="scientific">Pleurodeles waltl</name>
    <name type="common">Iberian ribbed newt</name>
    <dbReference type="NCBI Taxonomy" id="8319"/>
    <lineage>
        <taxon>Eukaryota</taxon>
        <taxon>Metazoa</taxon>
        <taxon>Chordata</taxon>
        <taxon>Craniata</taxon>
        <taxon>Vertebrata</taxon>
        <taxon>Euteleostomi</taxon>
        <taxon>Amphibia</taxon>
        <taxon>Batrachia</taxon>
        <taxon>Caudata</taxon>
        <taxon>Salamandroidea</taxon>
        <taxon>Salamandridae</taxon>
        <taxon>Pleurodelinae</taxon>
        <taxon>Pleurodeles</taxon>
    </lineage>
</organism>
<dbReference type="InterPro" id="IPR042566">
    <property type="entry name" value="L1_C"/>
</dbReference>
<dbReference type="Gene3D" id="3.30.250.20">
    <property type="entry name" value="L1 transposable element, C-terminal domain"/>
    <property type="match status" value="1"/>
</dbReference>
<name>A0AAV7LG19_PLEWA</name>
<dbReference type="Proteomes" id="UP001066276">
    <property type="component" value="Chromosome 11"/>
</dbReference>
<proteinExistence type="predicted"/>
<evidence type="ECO:0000313" key="1">
    <source>
        <dbReference type="EMBL" id="KAJ1089327.1"/>
    </source>
</evidence>
<evidence type="ECO:0000313" key="2">
    <source>
        <dbReference type="Proteomes" id="UP001066276"/>
    </source>
</evidence>